<comment type="subcellular location">
    <subcellularLocation>
        <location evidence="1">Endoplasmic reticulum membrane</location>
        <topology evidence="1">Single-pass type II membrane protein</topology>
    </subcellularLocation>
</comment>
<keyword evidence="2" id="KW-0645">Protease</keyword>
<evidence type="ECO:0000256" key="8">
    <source>
        <dbReference type="ARBA" id="ARBA00023136"/>
    </source>
</evidence>
<dbReference type="Gene3D" id="2.10.109.10">
    <property type="entry name" value="Umud Fragment, subunit A"/>
    <property type="match status" value="1"/>
</dbReference>
<sequence length="205" mass="20665">MTAGTQATAAAGTASPAAATARAGRRLGRGPLERVASVVLGVVMVALVVLAGAVVVVPRVLGATPLTVLSGSMEPALSPGDVVVVRPVDPDELRTGDVVTVQPVSGDPTLVTHRVVQVDRDGADVTGLVTRGDANGAADAPLVPDQVMGRVAYSVPLVGHATNVSWGPTAVTVLAVALLVYAAVALVRPDRGRPTDPSREQEVPT</sequence>
<dbReference type="GO" id="GO:0006465">
    <property type="term" value="P:signal peptide processing"/>
    <property type="evidence" value="ECO:0007669"/>
    <property type="project" value="UniProtKB-UniRule"/>
</dbReference>
<evidence type="ECO:0000313" key="14">
    <source>
        <dbReference type="EMBL" id="SIQ84432.1"/>
    </source>
</evidence>
<evidence type="ECO:0000256" key="1">
    <source>
        <dbReference type="ARBA" id="ARBA00004648"/>
    </source>
</evidence>
<keyword evidence="6" id="KW-0735">Signal-anchor</keyword>
<dbReference type="Pfam" id="PF10502">
    <property type="entry name" value="Peptidase_S26"/>
    <property type="match status" value="1"/>
</dbReference>
<dbReference type="InterPro" id="IPR019756">
    <property type="entry name" value="Pept_S26A_signal_pept_1_Ser-AS"/>
</dbReference>
<name>A0A1N6W376_9MICO</name>
<dbReference type="PANTHER" id="PTHR10806:SF6">
    <property type="entry name" value="SIGNAL PEPTIDASE COMPLEX CATALYTIC SUBUNIT SEC11"/>
    <property type="match status" value="1"/>
</dbReference>
<evidence type="ECO:0000256" key="11">
    <source>
        <dbReference type="NCBIfam" id="TIGR02228"/>
    </source>
</evidence>
<dbReference type="PROSITE" id="PS00501">
    <property type="entry name" value="SPASE_I_1"/>
    <property type="match status" value="1"/>
</dbReference>
<dbReference type="InterPro" id="IPR036286">
    <property type="entry name" value="LexA/Signal_pep-like_sf"/>
</dbReference>
<keyword evidence="5" id="KW-0256">Endoplasmic reticulum</keyword>
<evidence type="ECO:0000256" key="9">
    <source>
        <dbReference type="ARBA" id="ARBA00033305"/>
    </source>
</evidence>
<dbReference type="InterPro" id="IPR001733">
    <property type="entry name" value="Peptidase_S26B"/>
</dbReference>
<evidence type="ECO:0000313" key="15">
    <source>
        <dbReference type="Proteomes" id="UP000186235"/>
    </source>
</evidence>
<evidence type="ECO:0000256" key="2">
    <source>
        <dbReference type="ARBA" id="ARBA00022670"/>
    </source>
</evidence>
<dbReference type="PANTHER" id="PTHR10806">
    <property type="entry name" value="SIGNAL PEPTIDASE COMPLEX CATALYTIC SUBUNIT SEC11"/>
    <property type="match status" value="1"/>
</dbReference>
<organism evidence="14 15">
    <name type="scientific">Cellulosimicrobium aquatile</name>
    <dbReference type="NCBI Taxonomy" id="1612203"/>
    <lineage>
        <taxon>Bacteria</taxon>
        <taxon>Bacillati</taxon>
        <taxon>Actinomycetota</taxon>
        <taxon>Actinomycetes</taxon>
        <taxon>Micrococcales</taxon>
        <taxon>Promicromonosporaceae</taxon>
        <taxon>Cellulosimicrobium</taxon>
    </lineage>
</organism>
<keyword evidence="15" id="KW-1185">Reference proteome</keyword>
<dbReference type="CDD" id="cd06530">
    <property type="entry name" value="S26_SPase_I"/>
    <property type="match status" value="1"/>
</dbReference>
<evidence type="ECO:0000259" key="13">
    <source>
        <dbReference type="Pfam" id="PF10502"/>
    </source>
</evidence>
<reference evidence="15" key="1">
    <citation type="submission" date="2017-01" db="EMBL/GenBank/DDBJ databases">
        <authorList>
            <person name="Varghese N."/>
            <person name="Submissions S."/>
        </authorList>
    </citation>
    <scope>NUCLEOTIDE SEQUENCE [LARGE SCALE GENOMIC DNA]</scope>
    <source>
        <strain evidence="15">3bp</strain>
    </source>
</reference>
<dbReference type="GO" id="GO:0016020">
    <property type="term" value="C:membrane"/>
    <property type="evidence" value="ECO:0007669"/>
    <property type="project" value="UniProtKB-UniRule"/>
</dbReference>
<dbReference type="RefSeq" id="WP_076406653.1">
    <property type="nucleotide sequence ID" value="NZ_FTMI01000009.1"/>
</dbReference>
<protein>
    <recommendedName>
        <fullName evidence="9 11">Signal peptidase I</fullName>
        <ecNumber evidence="11">3.4.21.89</ecNumber>
    </recommendedName>
</protein>
<evidence type="ECO:0000256" key="6">
    <source>
        <dbReference type="ARBA" id="ARBA00022968"/>
    </source>
</evidence>
<evidence type="ECO:0000256" key="4">
    <source>
        <dbReference type="ARBA" id="ARBA00022801"/>
    </source>
</evidence>
<feature type="domain" description="Peptidase S26" evidence="13">
    <location>
        <begin position="45"/>
        <end position="111"/>
    </location>
</feature>
<keyword evidence="4" id="KW-0378">Hydrolase</keyword>
<dbReference type="AlphaFoldDB" id="A0A1N6W376"/>
<accession>A0A1N6W376</accession>
<dbReference type="PRINTS" id="PR00728">
    <property type="entry name" value="SIGNALPTASE"/>
</dbReference>
<dbReference type="Proteomes" id="UP000186235">
    <property type="component" value="Unassembled WGS sequence"/>
</dbReference>
<evidence type="ECO:0000256" key="10">
    <source>
        <dbReference type="ARBA" id="ARBA00045533"/>
    </source>
</evidence>
<keyword evidence="3 12" id="KW-0812">Transmembrane</keyword>
<dbReference type="EMBL" id="FTMI01000009">
    <property type="protein sequence ID" value="SIQ84432.1"/>
    <property type="molecule type" value="Genomic_DNA"/>
</dbReference>
<keyword evidence="7 12" id="KW-1133">Transmembrane helix</keyword>
<evidence type="ECO:0000256" key="12">
    <source>
        <dbReference type="SAM" id="Phobius"/>
    </source>
</evidence>
<dbReference type="GO" id="GO:0009003">
    <property type="term" value="F:signal peptidase activity"/>
    <property type="evidence" value="ECO:0007669"/>
    <property type="project" value="UniProtKB-EC"/>
</dbReference>
<comment type="function">
    <text evidence="10">Catalytic component of the signal peptidase complex (SPC) which catalyzes the cleavage of N-terminal signal sequences from nascent proteins as they are translocated into the lumen of the endoplasmic reticulum. Specifically cleaves N-terminal signal peptides that contain a hydrophobic alpha-helix (h-region) shorter than 18-20 amino acids.</text>
</comment>
<keyword evidence="8 12" id="KW-0472">Membrane</keyword>
<dbReference type="EC" id="3.4.21.89" evidence="11"/>
<dbReference type="NCBIfam" id="TIGR02228">
    <property type="entry name" value="sigpep_I_arch"/>
    <property type="match status" value="1"/>
</dbReference>
<gene>
    <name evidence="14" type="ORF">SAMN05518682_3804</name>
</gene>
<evidence type="ECO:0000256" key="7">
    <source>
        <dbReference type="ARBA" id="ARBA00022989"/>
    </source>
</evidence>
<dbReference type="InterPro" id="IPR019533">
    <property type="entry name" value="Peptidase_S26"/>
</dbReference>
<feature type="transmembrane region" description="Helical" evidence="12">
    <location>
        <begin position="35"/>
        <end position="57"/>
    </location>
</feature>
<feature type="transmembrane region" description="Helical" evidence="12">
    <location>
        <begin position="166"/>
        <end position="187"/>
    </location>
</feature>
<dbReference type="SUPFAM" id="SSF51306">
    <property type="entry name" value="LexA/Signal peptidase"/>
    <property type="match status" value="1"/>
</dbReference>
<dbReference type="GO" id="GO:0004252">
    <property type="term" value="F:serine-type endopeptidase activity"/>
    <property type="evidence" value="ECO:0007669"/>
    <property type="project" value="UniProtKB-UniRule"/>
</dbReference>
<evidence type="ECO:0000256" key="3">
    <source>
        <dbReference type="ARBA" id="ARBA00022692"/>
    </source>
</evidence>
<proteinExistence type="predicted"/>
<evidence type="ECO:0000256" key="5">
    <source>
        <dbReference type="ARBA" id="ARBA00022824"/>
    </source>
</evidence>